<dbReference type="PANTHER" id="PTHR43767:SF1">
    <property type="entry name" value="NONRIBOSOMAL PEPTIDE SYNTHASE PES1 (EUROFUNG)-RELATED"/>
    <property type="match status" value="1"/>
</dbReference>
<feature type="domain" description="AMP-dependent synthetase/ligase" evidence="3">
    <location>
        <begin position="13"/>
        <end position="374"/>
    </location>
</feature>
<evidence type="ECO:0000313" key="6">
    <source>
        <dbReference type="Proteomes" id="UP000316184"/>
    </source>
</evidence>
<dbReference type="InterPro" id="IPR045851">
    <property type="entry name" value="AMP-bd_C_sf"/>
</dbReference>
<reference evidence="5 6" key="1">
    <citation type="submission" date="2019-06" db="EMBL/GenBank/DDBJ databases">
        <title>Sequencing the genomes of 1000 actinobacteria strains.</title>
        <authorList>
            <person name="Klenk H.-P."/>
        </authorList>
    </citation>
    <scope>NUCLEOTIDE SEQUENCE [LARGE SCALE GENOMIC DNA]</scope>
    <source>
        <strain evidence="5 6">DSM 46699</strain>
    </source>
</reference>
<feature type="domain" description="AMP-binding enzyme C-terminal" evidence="4">
    <location>
        <begin position="425"/>
        <end position="500"/>
    </location>
</feature>
<dbReference type="CDD" id="cd17631">
    <property type="entry name" value="FACL_FadD13-like"/>
    <property type="match status" value="1"/>
</dbReference>
<protein>
    <submittedName>
        <fullName evidence="5">Acyl-CoA synthetase (AMP-forming)/AMP-acid ligase II</fullName>
    </submittedName>
</protein>
<dbReference type="OrthoDB" id="3172305at2"/>
<dbReference type="SUPFAM" id="SSF56801">
    <property type="entry name" value="Acetyl-CoA synthetase-like"/>
    <property type="match status" value="1"/>
</dbReference>
<dbReference type="AlphaFoldDB" id="A0A561U8D3"/>
<comment type="caution">
    <text evidence="5">The sequence shown here is derived from an EMBL/GenBank/DDBJ whole genome shotgun (WGS) entry which is preliminary data.</text>
</comment>
<evidence type="ECO:0000256" key="1">
    <source>
        <dbReference type="ARBA" id="ARBA00006432"/>
    </source>
</evidence>
<dbReference type="Proteomes" id="UP000316184">
    <property type="component" value="Unassembled WGS sequence"/>
</dbReference>
<comment type="similarity">
    <text evidence="1">Belongs to the ATP-dependent AMP-binding enzyme family.</text>
</comment>
<keyword evidence="2 5" id="KW-0436">Ligase</keyword>
<proteinExistence type="inferred from homology"/>
<dbReference type="Gene3D" id="3.40.50.12780">
    <property type="entry name" value="N-terminal domain of ligase-like"/>
    <property type="match status" value="1"/>
</dbReference>
<dbReference type="GO" id="GO:0016878">
    <property type="term" value="F:acid-thiol ligase activity"/>
    <property type="evidence" value="ECO:0007669"/>
    <property type="project" value="UniProtKB-ARBA"/>
</dbReference>
<evidence type="ECO:0000259" key="4">
    <source>
        <dbReference type="Pfam" id="PF13193"/>
    </source>
</evidence>
<dbReference type="Pfam" id="PF00501">
    <property type="entry name" value="AMP-binding"/>
    <property type="match status" value="1"/>
</dbReference>
<dbReference type="EMBL" id="VIWX01000002">
    <property type="protein sequence ID" value="TWF95613.1"/>
    <property type="molecule type" value="Genomic_DNA"/>
</dbReference>
<evidence type="ECO:0000313" key="5">
    <source>
        <dbReference type="EMBL" id="TWF95613.1"/>
    </source>
</evidence>
<dbReference type="Gene3D" id="3.30.300.30">
    <property type="match status" value="1"/>
</dbReference>
<sequence>MVAEDSRIYDFIARWAAEKPDEEAIAFGERRVTWAQLDDRVRRAAGALRASGVGPGERFAVVDKNHLACLELTLAASLIGAVNTVVNFRLAAEELVHVLNDSTARVVVVGSEFAGIVDEVRDRLPHLREVILLGGEDDEYEERLAAADAVTEARESDPDECFLQLYTSGTTGWPKGAMLTQRSMMAHTRALTPAYRMDADSINVVAMPLFHVGGTSWALGGLSAGARTVLVREIVPGPLLDLIENTRATHAFFVPAVIHALLEEGERARTATASLDVLGYGGSPMPAPLMERVLRSVPTPLYSVYGMTEMSGVFCVLGPEEHRDEQRTHLRASAGRPLPGNEVRVVEPATGDDVERGELGEFWVRSQQRMSGYWNLPEATAETITPDGWLRTGDAGREDDDGYLYIEDRVKDMIITGGENVYPAEVERVVLEFPGVAEVAVIGAPDEKWGEAVTAYVVCEQGESVDDQALLDFTRSRLAHYKCPKSVSTVAALPRNATGKILKRLLRSG</sequence>
<keyword evidence="6" id="KW-1185">Reference proteome</keyword>
<evidence type="ECO:0000256" key="2">
    <source>
        <dbReference type="ARBA" id="ARBA00022598"/>
    </source>
</evidence>
<dbReference type="InterPro" id="IPR050237">
    <property type="entry name" value="ATP-dep_AMP-bd_enzyme"/>
</dbReference>
<gene>
    <name evidence="5" type="ORF">FHU35_12611</name>
</gene>
<dbReference type="InterPro" id="IPR042099">
    <property type="entry name" value="ANL_N_sf"/>
</dbReference>
<dbReference type="InterPro" id="IPR000873">
    <property type="entry name" value="AMP-dep_synth/lig_dom"/>
</dbReference>
<dbReference type="InterPro" id="IPR025110">
    <property type="entry name" value="AMP-bd_C"/>
</dbReference>
<accession>A0A561U8D3</accession>
<organism evidence="5 6">
    <name type="scientific">Saccharopolyspora dendranthemae</name>
    <dbReference type="NCBI Taxonomy" id="1181886"/>
    <lineage>
        <taxon>Bacteria</taxon>
        <taxon>Bacillati</taxon>
        <taxon>Actinomycetota</taxon>
        <taxon>Actinomycetes</taxon>
        <taxon>Pseudonocardiales</taxon>
        <taxon>Pseudonocardiaceae</taxon>
        <taxon>Saccharopolyspora</taxon>
    </lineage>
</organism>
<dbReference type="RefSeq" id="WP_145738639.1">
    <property type="nucleotide sequence ID" value="NZ_VIWX01000002.1"/>
</dbReference>
<name>A0A561U8D3_9PSEU</name>
<dbReference type="FunFam" id="3.30.300.30:FF:000008">
    <property type="entry name" value="2,3-dihydroxybenzoate-AMP ligase"/>
    <property type="match status" value="1"/>
</dbReference>
<evidence type="ECO:0000259" key="3">
    <source>
        <dbReference type="Pfam" id="PF00501"/>
    </source>
</evidence>
<dbReference type="PANTHER" id="PTHR43767">
    <property type="entry name" value="LONG-CHAIN-FATTY-ACID--COA LIGASE"/>
    <property type="match status" value="1"/>
</dbReference>
<dbReference type="NCBIfam" id="NF004837">
    <property type="entry name" value="PRK06187.1"/>
    <property type="match status" value="1"/>
</dbReference>
<dbReference type="Pfam" id="PF13193">
    <property type="entry name" value="AMP-binding_C"/>
    <property type="match status" value="1"/>
</dbReference>